<comment type="caution">
    <text evidence="2">The sequence shown here is derived from an EMBL/GenBank/DDBJ whole genome shotgun (WGS) entry which is preliminary data.</text>
</comment>
<evidence type="ECO:0000313" key="3">
    <source>
        <dbReference type="Proteomes" id="UP000003448"/>
    </source>
</evidence>
<dbReference type="Proteomes" id="UP000003448">
    <property type="component" value="Unassembled WGS sequence"/>
</dbReference>
<evidence type="ECO:0000313" key="2">
    <source>
        <dbReference type="EMBL" id="CCH20023.1"/>
    </source>
</evidence>
<dbReference type="eggNOG" id="ENOG502ZC0N">
    <property type="taxonomic scope" value="Bacteria"/>
</dbReference>
<dbReference type="EMBL" id="CAIE01000037">
    <property type="protein sequence ID" value="CCH20023.1"/>
    <property type="molecule type" value="Genomic_DNA"/>
</dbReference>
<sequence>MSISLDEAVELTRTGDVWVFRGRSVPDRAIQFTTNSPVNHVGMAVVLDDMPPLMWHAELGRSLPDLWSGTHQRGVQLHDLRDAVCVWANRYGQRAWLRQLDPPAAGEMERAVLRTVARLDGTPFPSTAQLAWRWVRGRVPSLPGPGRAALRAVSRAAQAAWANPAASGDPTTGADPTASGAPTTGADPSAPVASGSPTTGAGPASSGAPTTGAGSASSGAPTTGAGPTGPGSRTGRVNSAASGNPAGPGAPAAPVSAAARERALETAYCAEVVAVTYEAMGLLPAGKRPNWYDPGRFWSGDDLGLTGGARLGAEIEVRVPPR</sequence>
<organism evidence="2 3">
    <name type="scientific">Micromonospora lupini str. Lupac 08</name>
    <dbReference type="NCBI Taxonomy" id="1150864"/>
    <lineage>
        <taxon>Bacteria</taxon>
        <taxon>Bacillati</taxon>
        <taxon>Actinomycetota</taxon>
        <taxon>Actinomycetes</taxon>
        <taxon>Micromonosporales</taxon>
        <taxon>Micromonosporaceae</taxon>
        <taxon>Micromonospora</taxon>
    </lineage>
</organism>
<reference evidence="3" key="1">
    <citation type="journal article" date="2012" name="J. Bacteriol.">
        <title>Genome Sequence of Micromonospora lupini Lupac 08, Isolated from Root Nodules of Lupinus angustifolius.</title>
        <authorList>
            <person name="Alonso-Vega P."/>
            <person name="Normand P."/>
            <person name="Bacigalupe R."/>
            <person name="Pujic P."/>
            <person name="Lajus A."/>
            <person name="Vallenet D."/>
            <person name="Carro L."/>
            <person name="Coll P."/>
            <person name="Trujillo M.E."/>
        </authorList>
    </citation>
    <scope>NUCLEOTIDE SEQUENCE [LARGE SCALE GENOMIC DNA]</scope>
    <source>
        <strain evidence="3">Lupac 08</strain>
    </source>
</reference>
<dbReference type="STRING" id="1150864.MILUP08_44903"/>
<dbReference type="InterPro" id="IPR038765">
    <property type="entry name" value="Papain-like_cys_pep_sf"/>
</dbReference>
<dbReference type="Gene3D" id="3.90.1720.10">
    <property type="entry name" value="endopeptidase domain like (from Nostoc punctiforme)"/>
    <property type="match status" value="1"/>
</dbReference>
<keyword evidence="3" id="KW-1185">Reference proteome</keyword>
<dbReference type="OrthoDB" id="4823208at2"/>
<accession>I0L876</accession>
<name>I0L876_9ACTN</name>
<evidence type="ECO:0000256" key="1">
    <source>
        <dbReference type="SAM" id="MobiDB-lite"/>
    </source>
</evidence>
<dbReference type="AlphaFoldDB" id="I0L876"/>
<feature type="compositionally biased region" description="Low complexity" evidence="1">
    <location>
        <begin position="193"/>
        <end position="253"/>
    </location>
</feature>
<dbReference type="SUPFAM" id="SSF54001">
    <property type="entry name" value="Cysteine proteinases"/>
    <property type="match status" value="1"/>
</dbReference>
<proteinExistence type="predicted"/>
<feature type="region of interest" description="Disordered" evidence="1">
    <location>
        <begin position="161"/>
        <end position="253"/>
    </location>
</feature>
<evidence type="ECO:0008006" key="4">
    <source>
        <dbReference type="Google" id="ProtNLM"/>
    </source>
</evidence>
<protein>
    <recommendedName>
        <fullName evidence="4">Guanylate cyclase</fullName>
    </recommendedName>
</protein>
<gene>
    <name evidence="2" type="ORF">MILUP08_44903</name>
</gene>